<gene>
    <name evidence="15" type="primary">trmD</name>
    <name evidence="19" type="ORF">FTV88_2036</name>
</gene>
<keyword evidence="11 15" id="KW-0819">tRNA processing</keyword>
<dbReference type="NCBIfam" id="NF000648">
    <property type="entry name" value="PRK00026.1"/>
    <property type="match status" value="1"/>
</dbReference>
<evidence type="ECO:0000256" key="8">
    <source>
        <dbReference type="ARBA" id="ARBA00022603"/>
    </source>
</evidence>
<organism evidence="19 20">
    <name type="scientific">Heliorestis convoluta</name>
    <dbReference type="NCBI Taxonomy" id="356322"/>
    <lineage>
        <taxon>Bacteria</taxon>
        <taxon>Bacillati</taxon>
        <taxon>Bacillota</taxon>
        <taxon>Clostridia</taxon>
        <taxon>Eubacteriales</taxon>
        <taxon>Heliobacteriaceae</taxon>
        <taxon>Heliorestis</taxon>
    </lineage>
</organism>
<evidence type="ECO:0000313" key="19">
    <source>
        <dbReference type="EMBL" id="QGG48134.1"/>
    </source>
</evidence>
<keyword evidence="20" id="KW-1185">Reference proteome</keyword>
<comment type="function">
    <text evidence="1 15 17">Specifically methylates guanosine-37 in various tRNAs.</text>
</comment>
<dbReference type="PANTHER" id="PTHR46417:SF1">
    <property type="entry name" value="TRNA (GUANINE-N(1)-)-METHYLTRANSFERASE"/>
    <property type="match status" value="1"/>
</dbReference>
<evidence type="ECO:0000256" key="12">
    <source>
        <dbReference type="ARBA" id="ARBA00029736"/>
    </source>
</evidence>
<protein>
    <recommendedName>
        <fullName evidence="6 15">tRNA (guanine-N(1)-)-methyltransferase</fullName>
        <ecNumber evidence="5 15">2.1.1.228</ecNumber>
    </recommendedName>
    <alternativeName>
        <fullName evidence="12 15">M1G-methyltransferase</fullName>
    </alternativeName>
    <alternativeName>
        <fullName evidence="13 15">tRNA [GM37] methyltransferase</fullName>
    </alternativeName>
</protein>
<evidence type="ECO:0000256" key="4">
    <source>
        <dbReference type="ARBA" id="ARBA00011738"/>
    </source>
</evidence>
<evidence type="ECO:0000256" key="5">
    <source>
        <dbReference type="ARBA" id="ARBA00012807"/>
    </source>
</evidence>
<dbReference type="KEGG" id="hcv:FTV88_2036"/>
<evidence type="ECO:0000256" key="16">
    <source>
        <dbReference type="PIRSR" id="PIRSR000386-1"/>
    </source>
</evidence>
<dbReference type="EMBL" id="CP045875">
    <property type="protein sequence ID" value="QGG48134.1"/>
    <property type="molecule type" value="Genomic_DNA"/>
</dbReference>
<evidence type="ECO:0000313" key="20">
    <source>
        <dbReference type="Proteomes" id="UP000366051"/>
    </source>
</evidence>
<feature type="domain" description="tRNA methyltransferase TRMD/TRM10-type" evidence="18">
    <location>
        <begin position="1"/>
        <end position="228"/>
    </location>
</feature>
<evidence type="ECO:0000256" key="2">
    <source>
        <dbReference type="ARBA" id="ARBA00004496"/>
    </source>
</evidence>
<dbReference type="Gene3D" id="1.10.1270.20">
    <property type="entry name" value="tRNA(m1g37)methyltransferase, domain 2"/>
    <property type="match status" value="1"/>
</dbReference>
<sequence length="269" mass="30499">MKIHILTIFPEMFAGPMSTSIVGRACQKGLLSIEPHNLRDYTKDKHRQIDDRPFGGGAGMVMKAEPFFEALTTLVGAPKEKKEGRKIIMVTPQGATFSQAKARELASYSELIFLCGRYEGIDERVRETWVDEEVSIGDYVLTGGELPTMVMIDALVRFLPGALGDEASAEEESFSDGLLEYPQYTRPEVYQGMAVPAPLLSGHHEQIRRWRRKEAFKRTYQFRRDLLKGRSLDIEDQVLFAEALQEVGIPVEIPLRKKKRGRTKHVTRD</sequence>
<feature type="binding site" evidence="15 16">
    <location>
        <position position="116"/>
    </location>
    <ligand>
        <name>S-adenosyl-L-methionine</name>
        <dbReference type="ChEBI" id="CHEBI:59789"/>
    </ligand>
</feature>
<dbReference type="AlphaFoldDB" id="A0A5Q2MYV3"/>
<keyword evidence="8 15" id="KW-0489">Methyltransferase</keyword>
<dbReference type="InterPro" id="IPR023148">
    <property type="entry name" value="tRNA_m1G_MeTrfase_C_sf"/>
</dbReference>
<comment type="subunit">
    <text evidence="4 15 17">Homodimer.</text>
</comment>
<evidence type="ECO:0000256" key="11">
    <source>
        <dbReference type="ARBA" id="ARBA00022694"/>
    </source>
</evidence>
<name>A0A5Q2MYV3_9FIRM</name>
<dbReference type="GO" id="GO:0005829">
    <property type="term" value="C:cytosol"/>
    <property type="evidence" value="ECO:0007669"/>
    <property type="project" value="TreeGrafter"/>
</dbReference>
<dbReference type="Pfam" id="PF01746">
    <property type="entry name" value="tRNA_m1G_MT"/>
    <property type="match status" value="1"/>
</dbReference>
<reference evidence="20" key="1">
    <citation type="submission" date="2019-11" db="EMBL/GenBank/DDBJ databases">
        <title>Genome sequence of Heliorestis convoluta strain HH, an alkaliphilic and minimalistic phototrophic bacterium from a soda lake in Egypt.</title>
        <authorList>
            <person name="Dewey E.D."/>
            <person name="Stokes L.M."/>
            <person name="Burchell B.M."/>
            <person name="Shaffer K.N."/>
            <person name="Huntington A.M."/>
            <person name="Baker J.M."/>
            <person name="Nadendla S."/>
            <person name="Giglio M.G."/>
            <person name="Touchman J.W."/>
            <person name="Blankenship R.E."/>
            <person name="Madigan M.T."/>
            <person name="Sattley W.M."/>
        </authorList>
    </citation>
    <scope>NUCLEOTIDE SEQUENCE [LARGE SCALE GENOMIC DNA]</scope>
    <source>
        <strain evidence="20">HH</strain>
    </source>
</reference>
<dbReference type="EC" id="2.1.1.228" evidence="5 15"/>
<dbReference type="CDD" id="cd18080">
    <property type="entry name" value="TrmD-like"/>
    <property type="match status" value="1"/>
</dbReference>
<comment type="catalytic activity">
    <reaction evidence="14 15 17">
        <text>guanosine(37) in tRNA + S-adenosyl-L-methionine = N(1)-methylguanosine(37) in tRNA + S-adenosyl-L-homocysteine + H(+)</text>
        <dbReference type="Rhea" id="RHEA:36899"/>
        <dbReference type="Rhea" id="RHEA-COMP:10145"/>
        <dbReference type="Rhea" id="RHEA-COMP:10147"/>
        <dbReference type="ChEBI" id="CHEBI:15378"/>
        <dbReference type="ChEBI" id="CHEBI:57856"/>
        <dbReference type="ChEBI" id="CHEBI:59789"/>
        <dbReference type="ChEBI" id="CHEBI:73542"/>
        <dbReference type="ChEBI" id="CHEBI:74269"/>
        <dbReference type="EC" id="2.1.1.228"/>
    </reaction>
</comment>
<dbReference type="InterPro" id="IPR002649">
    <property type="entry name" value="tRNA_m1G_MeTrfase_TrmD"/>
</dbReference>
<dbReference type="GO" id="GO:0052906">
    <property type="term" value="F:tRNA (guanine(37)-N1)-methyltransferase activity"/>
    <property type="evidence" value="ECO:0007669"/>
    <property type="project" value="UniProtKB-UniRule"/>
</dbReference>
<evidence type="ECO:0000256" key="3">
    <source>
        <dbReference type="ARBA" id="ARBA00007630"/>
    </source>
</evidence>
<dbReference type="FunFam" id="3.40.1280.10:FF:000001">
    <property type="entry name" value="tRNA (guanine-N(1)-)-methyltransferase"/>
    <property type="match status" value="1"/>
</dbReference>
<evidence type="ECO:0000256" key="15">
    <source>
        <dbReference type="HAMAP-Rule" id="MF_00605"/>
    </source>
</evidence>
<comment type="subcellular location">
    <subcellularLocation>
        <location evidence="2 15 17">Cytoplasm</location>
    </subcellularLocation>
</comment>
<evidence type="ECO:0000256" key="17">
    <source>
        <dbReference type="RuleBase" id="RU003464"/>
    </source>
</evidence>
<dbReference type="SUPFAM" id="SSF75217">
    <property type="entry name" value="alpha/beta knot"/>
    <property type="match status" value="1"/>
</dbReference>
<accession>A0A5Q2MYV3</accession>
<dbReference type="NCBIfam" id="TIGR00088">
    <property type="entry name" value="trmD"/>
    <property type="match status" value="1"/>
</dbReference>
<dbReference type="PIRSF" id="PIRSF000386">
    <property type="entry name" value="tRNA_mtase"/>
    <property type="match status" value="1"/>
</dbReference>
<feature type="binding site" evidence="15 16">
    <location>
        <begin position="136"/>
        <end position="141"/>
    </location>
    <ligand>
        <name>S-adenosyl-L-methionine</name>
        <dbReference type="ChEBI" id="CHEBI:59789"/>
    </ligand>
</feature>
<dbReference type="GO" id="GO:0002939">
    <property type="term" value="P:tRNA N1-guanine methylation"/>
    <property type="evidence" value="ECO:0007669"/>
    <property type="project" value="TreeGrafter"/>
</dbReference>
<proteinExistence type="inferred from homology"/>
<dbReference type="PANTHER" id="PTHR46417">
    <property type="entry name" value="TRNA (GUANINE-N(1)-)-METHYLTRANSFERASE"/>
    <property type="match status" value="1"/>
</dbReference>
<evidence type="ECO:0000256" key="1">
    <source>
        <dbReference type="ARBA" id="ARBA00002634"/>
    </source>
</evidence>
<dbReference type="FunFam" id="1.10.1270.20:FF:000001">
    <property type="entry name" value="tRNA (guanine-N(1)-)-methyltransferase"/>
    <property type="match status" value="1"/>
</dbReference>
<evidence type="ECO:0000256" key="13">
    <source>
        <dbReference type="ARBA" id="ARBA00033392"/>
    </source>
</evidence>
<evidence type="ECO:0000256" key="10">
    <source>
        <dbReference type="ARBA" id="ARBA00022691"/>
    </source>
</evidence>
<evidence type="ECO:0000256" key="6">
    <source>
        <dbReference type="ARBA" id="ARBA00014679"/>
    </source>
</evidence>
<comment type="similarity">
    <text evidence="3 15 17">Belongs to the RNA methyltransferase TrmD family.</text>
</comment>
<keyword evidence="10 15" id="KW-0949">S-adenosyl-L-methionine</keyword>
<dbReference type="InterPro" id="IPR016009">
    <property type="entry name" value="tRNA_MeTrfase_TRMD/TRM10"/>
</dbReference>
<dbReference type="RefSeq" id="WP_153725384.1">
    <property type="nucleotide sequence ID" value="NZ_CP045875.1"/>
</dbReference>
<keyword evidence="7 15" id="KW-0963">Cytoplasm</keyword>
<evidence type="ECO:0000256" key="9">
    <source>
        <dbReference type="ARBA" id="ARBA00022679"/>
    </source>
</evidence>
<keyword evidence="9 15" id="KW-0808">Transferase</keyword>
<evidence type="ECO:0000259" key="18">
    <source>
        <dbReference type="Pfam" id="PF01746"/>
    </source>
</evidence>
<dbReference type="Gene3D" id="3.40.1280.10">
    <property type="match status" value="1"/>
</dbReference>
<dbReference type="Proteomes" id="UP000366051">
    <property type="component" value="Chromosome"/>
</dbReference>
<dbReference type="HAMAP" id="MF_00605">
    <property type="entry name" value="TrmD"/>
    <property type="match status" value="1"/>
</dbReference>
<dbReference type="InterPro" id="IPR029026">
    <property type="entry name" value="tRNA_m1G_MTases_N"/>
</dbReference>
<evidence type="ECO:0000256" key="7">
    <source>
        <dbReference type="ARBA" id="ARBA00022490"/>
    </source>
</evidence>
<dbReference type="OrthoDB" id="9807416at2"/>
<evidence type="ECO:0000256" key="14">
    <source>
        <dbReference type="ARBA" id="ARBA00047783"/>
    </source>
</evidence>
<dbReference type="InterPro" id="IPR029028">
    <property type="entry name" value="Alpha/beta_knot_MTases"/>
</dbReference>